<dbReference type="AlphaFoldDB" id="A0A1G2K4H5"/>
<evidence type="ECO:0000313" key="1">
    <source>
        <dbReference type="EMBL" id="OGZ93400.1"/>
    </source>
</evidence>
<evidence type="ECO:0000313" key="2">
    <source>
        <dbReference type="Proteomes" id="UP000177152"/>
    </source>
</evidence>
<organism evidence="1 2">
    <name type="scientific">Candidatus Sungbacteria bacterium RIFCSPHIGHO2_01_FULL_47_32</name>
    <dbReference type="NCBI Taxonomy" id="1802264"/>
    <lineage>
        <taxon>Bacteria</taxon>
        <taxon>Candidatus Sungiibacteriota</taxon>
    </lineage>
</organism>
<comment type="caution">
    <text evidence="1">The sequence shown here is derived from an EMBL/GenBank/DDBJ whole genome shotgun (WGS) entry which is preliminary data.</text>
</comment>
<dbReference type="EMBL" id="MHQC01000059">
    <property type="protein sequence ID" value="OGZ93400.1"/>
    <property type="molecule type" value="Genomic_DNA"/>
</dbReference>
<gene>
    <name evidence="1" type="ORF">A2633_01605</name>
</gene>
<dbReference type="Proteomes" id="UP000177152">
    <property type="component" value="Unassembled WGS sequence"/>
</dbReference>
<sequence length="105" mass="12136">MTKKLPHYNVGTWEPSLAEGFLKSHDFIFINMDGDDALWRGKKPNGEDGQVGFPVRRVQLTPGTMRDSVMKQSGYSKKHWDFWRSLSKGERKKRGCCEQEKINGF</sequence>
<reference evidence="1 2" key="1">
    <citation type="journal article" date="2016" name="Nat. Commun.">
        <title>Thousands of microbial genomes shed light on interconnected biogeochemical processes in an aquifer system.</title>
        <authorList>
            <person name="Anantharaman K."/>
            <person name="Brown C.T."/>
            <person name="Hug L.A."/>
            <person name="Sharon I."/>
            <person name="Castelle C.J."/>
            <person name="Probst A.J."/>
            <person name="Thomas B.C."/>
            <person name="Singh A."/>
            <person name="Wilkins M.J."/>
            <person name="Karaoz U."/>
            <person name="Brodie E.L."/>
            <person name="Williams K.H."/>
            <person name="Hubbard S.S."/>
            <person name="Banfield J.F."/>
        </authorList>
    </citation>
    <scope>NUCLEOTIDE SEQUENCE [LARGE SCALE GENOMIC DNA]</scope>
</reference>
<name>A0A1G2K4H5_9BACT</name>
<proteinExistence type="predicted"/>
<accession>A0A1G2K4H5</accession>
<protein>
    <submittedName>
        <fullName evidence="1">Uncharacterized protein</fullName>
    </submittedName>
</protein>